<proteinExistence type="predicted"/>
<keyword evidence="1" id="KW-0175">Coiled coil</keyword>
<feature type="compositionally biased region" description="Polar residues" evidence="2">
    <location>
        <begin position="283"/>
        <end position="292"/>
    </location>
</feature>
<feature type="transmembrane region" description="Helical" evidence="3">
    <location>
        <begin position="6"/>
        <end position="22"/>
    </location>
</feature>
<evidence type="ECO:0000313" key="4">
    <source>
        <dbReference type="EMBL" id="QHU21927.1"/>
    </source>
</evidence>
<organism evidence="4">
    <name type="scientific">viral metagenome</name>
    <dbReference type="NCBI Taxonomy" id="1070528"/>
    <lineage>
        <taxon>unclassified sequences</taxon>
        <taxon>metagenomes</taxon>
        <taxon>organismal metagenomes</taxon>
    </lineage>
</organism>
<feature type="coiled-coil region" evidence="1">
    <location>
        <begin position="167"/>
        <end position="194"/>
    </location>
</feature>
<evidence type="ECO:0000256" key="1">
    <source>
        <dbReference type="SAM" id="Coils"/>
    </source>
</evidence>
<evidence type="ECO:0000256" key="3">
    <source>
        <dbReference type="SAM" id="Phobius"/>
    </source>
</evidence>
<dbReference type="AlphaFoldDB" id="A0A6C0KZ31"/>
<dbReference type="EMBL" id="MN740993">
    <property type="protein sequence ID" value="QHU21927.1"/>
    <property type="molecule type" value="Genomic_DNA"/>
</dbReference>
<keyword evidence="3" id="KW-0472">Membrane</keyword>
<reference evidence="4" key="1">
    <citation type="journal article" date="2020" name="Nature">
        <title>Giant virus diversity and host interactions through global metagenomics.</title>
        <authorList>
            <person name="Schulz F."/>
            <person name="Roux S."/>
            <person name="Paez-Espino D."/>
            <person name="Jungbluth S."/>
            <person name="Walsh D.A."/>
            <person name="Denef V.J."/>
            <person name="McMahon K.D."/>
            <person name="Konstantinidis K.T."/>
            <person name="Eloe-Fadrosh E.A."/>
            <person name="Kyrpides N.C."/>
            <person name="Woyke T."/>
        </authorList>
    </citation>
    <scope>NUCLEOTIDE SEQUENCE</scope>
    <source>
        <strain evidence="4">GVMAG-S-3300013286-35</strain>
    </source>
</reference>
<keyword evidence="3" id="KW-1133">Transmembrane helix</keyword>
<keyword evidence="3" id="KW-0812">Transmembrane</keyword>
<sequence length="304" mass="34362">MNPLIIKVIYIVLCTVLLYYMLKTIMNVITGQCKSYVEGFDDEAKEEGMTQAYYTSLHSRAKAVTKRVDAATKKAEAIQDMFSDLHGTICDVTNQIDDGISQNYSSNVSEDEYSLPADVQKKRAEARKKKGLGYVNSLRTKFSAEHDNTPLIECFEDAVRDSIVEEVNEVDSAVATLDATMKQLQNEISDKQIAIYYTTLAYNDKYLKNMVKEMQKNIEGYEDVLNFKPPVQPPTGNPSDEPGERLSKLETRIVDIETQLATIEKAVTSFVNTAKLQKEQIKQTKSTSNSNKELSKDYTPMRLR</sequence>
<name>A0A6C0KZ31_9ZZZZ</name>
<evidence type="ECO:0000256" key="2">
    <source>
        <dbReference type="SAM" id="MobiDB-lite"/>
    </source>
</evidence>
<dbReference type="Gene3D" id="1.20.5.340">
    <property type="match status" value="1"/>
</dbReference>
<protein>
    <submittedName>
        <fullName evidence="4">Uncharacterized protein</fullName>
    </submittedName>
</protein>
<accession>A0A6C0KZ31</accession>
<feature type="region of interest" description="Disordered" evidence="2">
    <location>
        <begin position="278"/>
        <end position="304"/>
    </location>
</feature>